<dbReference type="InterPro" id="IPR002877">
    <property type="entry name" value="RNA_MeTrfase_FtsJ_dom"/>
</dbReference>
<dbReference type="EMBL" id="CP000112">
    <property type="protein sequence ID" value="ABB37108.1"/>
    <property type="molecule type" value="Genomic_DNA"/>
</dbReference>
<dbReference type="KEGG" id="dde:Dde_0307"/>
<sequence length="308" mass="34074">MTRRTVYLAAKGYTEDLLQELGHAGVHVTEVRDRLVLAQGAAVHAAWAQNIWLEPEFITISSIKDGARQLRQRQRNWALCAAGGNHGRAKLIQSSLPHVSAKPVVFGSEAPRAPLGSWTLWEPDTILASAACTSAFADGEVLFEEDRQTPPTRAYLKLWEAFTITGCRPREDELCLDLGSSPGGWSWVLAQCGARVFSVDKAALAPHIAAHPHIDFCSGSAFGLDPRHAGEVDWLCCDVICYPDRLLAMVARWLELGSVRNFVCTLKFQGETDHETARQFAAIPGSRLVHLSCNKHELTWMRLDPRQI</sequence>
<keyword evidence="2" id="KW-0489">Methyltransferase</keyword>
<dbReference type="eggNOG" id="COG2933">
    <property type="taxonomic scope" value="Bacteria"/>
</dbReference>
<evidence type="ECO:0000313" key="3">
    <source>
        <dbReference type="Proteomes" id="UP000002710"/>
    </source>
</evidence>
<feature type="domain" description="Ribosomal RNA methyltransferase FtsJ" evidence="1">
    <location>
        <begin position="152"/>
        <end position="240"/>
    </location>
</feature>
<keyword evidence="2" id="KW-0808">Transferase</keyword>
<accession>Q316N8</accession>
<dbReference type="Pfam" id="PF01728">
    <property type="entry name" value="FtsJ"/>
    <property type="match status" value="1"/>
</dbReference>
<dbReference type="RefSeq" id="WP_011366452.1">
    <property type="nucleotide sequence ID" value="NC_007519.1"/>
</dbReference>
<keyword evidence="3" id="KW-1185">Reference proteome</keyword>
<reference evidence="2 3" key="1">
    <citation type="journal article" date="2011" name="J. Bacteriol.">
        <title>Complete genome sequence and updated annotation of Desulfovibrio alaskensis G20.</title>
        <authorList>
            <person name="Hauser L.J."/>
            <person name="Land M.L."/>
            <person name="Brown S.D."/>
            <person name="Larimer F."/>
            <person name="Keller K.L."/>
            <person name="Rapp-Giles B.J."/>
            <person name="Price M.N."/>
            <person name="Lin M."/>
            <person name="Bruce D.C."/>
            <person name="Detter J.C."/>
            <person name="Tapia R."/>
            <person name="Han C.S."/>
            <person name="Goodwin L.A."/>
            <person name="Cheng J.F."/>
            <person name="Pitluck S."/>
            <person name="Copeland A."/>
            <person name="Lucas S."/>
            <person name="Nolan M."/>
            <person name="Lapidus A.L."/>
            <person name="Palumbo A.V."/>
            <person name="Wall J.D."/>
        </authorList>
    </citation>
    <scope>NUCLEOTIDE SEQUENCE [LARGE SCALE GENOMIC DNA]</scope>
    <source>
        <strain evidence="3">ATCC BAA 1058 / DSM 17464 / G20</strain>
    </source>
</reference>
<proteinExistence type="predicted"/>
<gene>
    <name evidence="2" type="ordered locus">Dde_0307</name>
</gene>
<organism evidence="2 3">
    <name type="scientific">Oleidesulfovibrio alaskensis (strain ATCC BAA-1058 / DSM 17464 / G20)</name>
    <name type="common">Desulfovibrio alaskensis</name>
    <dbReference type="NCBI Taxonomy" id="207559"/>
    <lineage>
        <taxon>Bacteria</taxon>
        <taxon>Pseudomonadati</taxon>
        <taxon>Thermodesulfobacteriota</taxon>
        <taxon>Desulfovibrionia</taxon>
        <taxon>Desulfovibrionales</taxon>
        <taxon>Desulfovibrionaceae</taxon>
        <taxon>Oleidesulfovibrio</taxon>
    </lineage>
</organism>
<dbReference type="Gene3D" id="3.40.50.150">
    <property type="entry name" value="Vaccinia Virus protein VP39"/>
    <property type="match status" value="1"/>
</dbReference>
<dbReference type="GO" id="GO:0032259">
    <property type="term" value="P:methylation"/>
    <property type="evidence" value="ECO:0007669"/>
    <property type="project" value="UniProtKB-KW"/>
</dbReference>
<protein>
    <submittedName>
        <fullName evidence="2">Predicted 23S rRNA-ribose 2'-O-methyltransferase</fullName>
    </submittedName>
</protein>
<dbReference type="STRING" id="207559.Dde_0307"/>
<name>Q316N8_OLEA2</name>
<dbReference type="SUPFAM" id="SSF53335">
    <property type="entry name" value="S-adenosyl-L-methionine-dependent methyltransferases"/>
    <property type="match status" value="1"/>
</dbReference>
<dbReference type="InterPro" id="IPR029063">
    <property type="entry name" value="SAM-dependent_MTases_sf"/>
</dbReference>
<evidence type="ECO:0000313" key="2">
    <source>
        <dbReference type="EMBL" id="ABB37108.1"/>
    </source>
</evidence>
<dbReference type="PANTHER" id="PTHR37524:SF2">
    <property type="entry name" value="RIBOSOMAL RNA METHYLTRANSFERASE FTSJ DOMAIN-CONTAINING PROTEIN"/>
    <property type="match status" value="1"/>
</dbReference>
<dbReference type="GO" id="GO:0008168">
    <property type="term" value="F:methyltransferase activity"/>
    <property type="evidence" value="ECO:0007669"/>
    <property type="project" value="UniProtKB-KW"/>
</dbReference>
<dbReference type="PANTHER" id="PTHR37524">
    <property type="entry name" value="RIBOSOMAL RNA LARGE SUBUNIT METHYLTRANSFERASE M"/>
    <property type="match status" value="1"/>
</dbReference>
<evidence type="ECO:0000259" key="1">
    <source>
        <dbReference type="Pfam" id="PF01728"/>
    </source>
</evidence>
<dbReference type="HOGENOM" id="CLU_051814_0_0_7"/>
<dbReference type="AlphaFoldDB" id="Q316N8"/>
<dbReference type="Proteomes" id="UP000002710">
    <property type="component" value="Chromosome"/>
</dbReference>